<proteinExistence type="predicted"/>
<dbReference type="Pfam" id="PF12900">
    <property type="entry name" value="Pyridox_ox_2"/>
    <property type="match status" value="1"/>
</dbReference>
<organism evidence="2 3">
    <name type="scientific">Kitasatospora aburaviensis</name>
    <dbReference type="NCBI Taxonomy" id="67265"/>
    <lineage>
        <taxon>Bacteria</taxon>
        <taxon>Bacillati</taxon>
        <taxon>Actinomycetota</taxon>
        <taxon>Actinomycetes</taxon>
        <taxon>Kitasatosporales</taxon>
        <taxon>Streptomycetaceae</taxon>
        <taxon>Kitasatospora</taxon>
    </lineage>
</organism>
<dbReference type="InterPro" id="IPR012349">
    <property type="entry name" value="Split_barrel_FMN-bd"/>
</dbReference>
<dbReference type="InterPro" id="IPR024747">
    <property type="entry name" value="Pyridox_Oxase-rel"/>
</dbReference>
<dbReference type="EMBL" id="JBHSOD010000049">
    <property type="protein sequence ID" value="MFC5889006.1"/>
    <property type="molecule type" value="Genomic_DNA"/>
</dbReference>
<dbReference type="Proteomes" id="UP001596067">
    <property type="component" value="Unassembled WGS sequence"/>
</dbReference>
<dbReference type="RefSeq" id="WP_313762226.1">
    <property type="nucleotide sequence ID" value="NZ_BAAAVH010000009.1"/>
</dbReference>
<feature type="region of interest" description="Disordered" evidence="1">
    <location>
        <begin position="1"/>
        <end position="26"/>
    </location>
</feature>
<reference evidence="3" key="1">
    <citation type="journal article" date="2019" name="Int. J. Syst. Evol. Microbiol.">
        <title>The Global Catalogue of Microorganisms (GCM) 10K type strain sequencing project: providing services to taxonomists for standard genome sequencing and annotation.</title>
        <authorList>
            <consortium name="The Broad Institute Genomics Platform"/>
            <consortium name="The Broad Institute Genome Sequencing Center for Infectious Disease"/>
            <person name="Wu L."/>
            <person name="Ma J."/>
        </authorList>
    </citation>
    <scope>NUCLEOTIDE SEQUENCE [LARGE SCALE GENOMIC DNA]</scope>
    <source>
        <strain evidence="3">CGMCC 4.1469</strain>
    </source>
</reference>
<keyword evidence="3" id="KW-1185">Reference proteome</keyword>
<evidence type="ECO:0000313" key="3">
    <source>
        <dbReference type="Proteomes" id="UP001596067"/>
    </source>
</evidence>
<dbReference type="Gene3D" id="2.30.110.10">
    <property type="entry name" value="Electron Transport, Fmn-binding Protein, Chain A"/>
    <property type="match status" value="1"/>
</dbReference>
<dbReference type="SUPFAM" id="SSF50475">
    <property type="entry name" value="FMN-binding split barrel"/>
    <property type="match status" value="1"/>
</dbReference>
<evidence type="ECO:0000313" key="2">
    <source>
        <dbReference type="EMBL" id="MFC5889006.1"/>
    </source>
</evidence>
<accession>A0ABW1F3R2</accession>
<gene>
    <name evidence="2" type="ORF">ACFP0N_28955</name>
</gene>
<sequence length="188" mass="19098">MDADREAQSPQQESPGRARPYGARRREPAAGLVVDVVMDRTADVGPGPELDEARALELLAATPVGRVVYTLGALPAVLPVPFRVDEDGGVLFAADAGSELVRAVDGAVTAFEADDVDDGAGTGWYVTVLGRAEVRPAEGVEAADGAGGAASSAARSGPACAGSSATRREVLIRIGPELVVGRRLAAGP</sequence>
<comment type="caution">
    <text evidence="2">The sequence shown here is derived from an EMBL/GenBank/DDBJ whole genome shotgun (WGS) entry which is preliminary data.</text>
</comment>
<name>A0ABW1F3R2_9ACTN</name>
<protein>
    <submittedName>
        <fullName evidence="2">Pyridoxamine 5'-phosphate oxidase family protein</fullName>
    </submittedName>
</protein>
<evidence type="ECO:0000256" key="1">
    <source>
        <dbReference type="SAM" id="MobiDB-lite"/>
    </source>
</evidence>